<accession>A0AAJ1RY93</accession>
<dbReference type="RefSeq" id="WP_065164530.1">
    <property type="nucleotide sequence ID" value="NZ_JAUFSA010000001.1"/>
</dbReference>
<dbReference type="Pfam" id="PF02515">
    <property type="entry name" value="CoA_transf_3"/>
    <property type="match status" value="1"/>
</dbReference>
<comment type="caution">
    <text evidence="1">The sequence shown here is derived from an EMBL/GenBank/DDBJ whole genome shotgun (WGS) entry which is preliminary data.</text>
</comment>
<dbReference type="Gene3D" id="3.30.1540.10">
    <property type="entry name" value="formyl-coa transferase, domain 3"/>
    <property type="match status" value="1"/>
</dbReference>
<dbReference type="SUPFAM" id="SSF89796">
    <property type="entry name" value="CoA-transferase family III (CaiB/BaiF)"/>
    <property type="match status" value="1"/>
</dbReference>
<keyword evidence="1" id="KW-0808">Transferase</keyword>
<dbReference type="AlphaFoldDB" id="A0AAJ1RY93"/>
<gene>
    <name evidence="1" type="ORF">QXL92_04400</name>
</gene>
<organism evidence="1 2">
    <name type="scientific">Mycobacterium paragordonae</name>
    <dbReference type="NCBI Taxonomy" id="1389713"/>
    <lineage>
        <taxon>Bacteria</taxon>
        <taxon>Bacillati</taxon>
        <taxon>Actinomycetota</taxon>
        <taxon>Actinomycetes</taxon>
        <taxon>Mycobacteriales</taxon>
        <taxon>Mycobacteriaceae</taxon>
        <taxon>Mycobacterium</taxon>
    </lineage>
</organism>
<dbReference type="EMBL" id="JAUFSA010000001">
    <property type="protein sequence ID" value="MDP7733991.1"/>
    <property type="molecule type" value="Genomic_DNA"/>
</dbReference>
<dbReference type="InterPro" id="IPR044855">
    <property type="entry name" value="CoA-Trfase_III_dom3_sf"/>
</dbReference>
<name>A0AAJ1RY93_9MYCO</name>
<dbReference type="InterPro" id="IPR023606">
    <property type="entry name" value="CoA-Trfase_III_dom_1_sf"/>
</dbReference>
<evidence type="ECO:0000313" key="2">
    <source>
        <dbReference type="Proteomes" id="UP001229081"/>
    </source>
</evidence>
<dbReference type="Gene3D" id="3.40.50.10540">
    <property type="entry name" value="Crotonobetainyl-coa:carnitine coa-transferase, domain 1"/>
    <property type="match status" value="1"/>
</dbReference>
<sequence>MTAIFKQRTRKEWTDFFIATDIAGAPAFLGADLFDDDHAKVRRLVYDEAQSDGTSQRLMGTCIKTKPDEGFAPSAAPYVGQHTEELLSTLAGYDAGEMGCFRRAQSEHRRMPRSRFKYADDHGITSFGPLFSV</sequence>
<proteinExistence type="predicted"/>
<evidence type="ECO:0000313" key="1">
    <source>
        <dbReference type="EMBL" id="MDP7733991.1"/>
    </source>
</evidence>
<reference evidence="1" key="1">
    <citation type="submission" date="2023-06" db="EMBL/GenBank/DDBJ databases">
        <title>Identification of two novel mycobacterium reveal diversities and complexities of Mycobacterium gordonae clade.</title>
        <authorList>
            <person name="Matsumoto Y."/>
            <person name="Nakamura S."/>
            <person name="Motooka D."/>
            <person name="Fukushima K."/>
        </authorList>
    </citation>
    <scope>NUCLEOTIDE SEQUENCE</scope>
    <source>
        <strain evidence="1">TY812</strain>
    </source>
</reference>
<dbReference type="GO" id="GO:0016740">
    <property type="term" value="F:transferase activity"/>
    <property type="evidence" value="ECO:0007669"/>
    <property type="project" value="UniProtKB-KW"/>
</dbReference>
<protein>
    <submittedName>
        <fullName evidence="1">CoA transferase</fullName>
    </submittedName>
</protein>
<dbReference type="InterPro" id="IPR003673">
    <property type="entry name" value="CoA-Trfase_fam_III"/>
</dbReference>
<dbReference type="Proteomes" id="UP001229081">
    <property type="component" value="Unassembled WGS sequence"/>
</dbReference>